<feature type="domain" description="Cyclic nucleotide-binding" evidence="1">
    <location>
        <begin position="35"/>
        <end position="137"/>
    </location>
</feature>
<dbReference type="GO" id="GO:0003700">
    <property type="term" value="F:DNA-binding transcription factor activity"/>
    <property type="evidence" value="ECO:0007669"/>
    <property type="project" value="TreeGrafter"/>
</dbReference>
<evidence type="ECO:0000313" key="3">
    <source>
        <dbReference type="Proteomes" id="UP000265882"/>
    </source>
</evidence>
<dbReference type="EMBL" id="QZKU01000119">
    <property type="protein sequence ID" value="RJP17149.1"/>
    <property type="molecule type" value="Genomic_DNA"/>
</dbReference>
<dbReference type="Pfam" id="PF00027">
    <property type="entry name" value="cNMP_binding"/>
    <property type="match status" value="1"/>
</dbReference>
<accession>A0A3A4NBW5</accession>
<dbReference type="InterPro" id="IPR050397">
    <property type="entry name" value="Env_Response_Regulators"/>
</dbReference>
<dbReference type="InterPro" id="IPR014710">
    <property type="entry name" value="RmlC-like_jellyroll"/>
</dbReference>
<name>A0A3A4NBW5_ABYX5</name>
<dbReference type="PROSITE" id="PS50042">
    <property type="entry name" value="CNMP_BINDING_3"/>
    <property type="match status" value="1"/>
</dbReference>
<dbReference type="PANTHER" id="PTHR24567">
    <property type="entry name" value="CRP FAMILY TRANSCRIPTIONAL REGULATORY PROTEIN"/>
    <property type="match status" value="1"/>
</dbReference>
<dbReference type="InterPro" id="IPR000595">
    <property type="entry name" value="cNMP-bd_dom"/>
</dbReference>
<dbReference type="Gene3D" id="2.60.120.10">
    <property type="entry name" value="Jelly Rolls"/>
    <property type="match status" value="1"/>
</dbReference>
<dbReference type="CDD" id="cd00038">
    <property type="entry name" value="CAP_ED"/>
    <property type="match status" value="1"/>
</dbReference>
<proteinExistence type="predicted"/>
<dbReference type="SMART" id="SM00100">
    <property type="entry name" value="cNMP"/>
    <property type="match status" value="1"/>
</dbReference>
<reference evidence="2 3" key="1">
    <citation type="journal article" date="2017" name="ISME J.">
        <title>Energy and carbon metabolisms in a deep terrestrial subsurface fluid microbial community.</title>
        <authorList>
            <person name="Momper L."/>
            <person name="Jungbluth S.P."/>
            <person name="Lee M.D."/>
            <person name="Amend J.P."/>
        </authorList>
    </citation>
    <scope>NUCLEOTIDE SEQUENCE [LARGE SCALE GENOMIC DNA]</scope>
    <source>
        <strain evidence="2">SURF_5</strain>
    </source>
</reference>
<sequence>MGVKKMKQEKKERSGLSSCRAETGLWPQDLRGCSFFSHFSEKETSHLLKIGTVHQCARGEFLVREKEHSRDLFIVLSGEMVVTKTLYAGDERKLGTIEPGEFFGEMAFLDGLPRSASVSCWKEGAVFKISREAFDRLSAKKPAIAYKVTNIIAAALTERLRRSNDVVEDFFSNPNKAILEFKTRLLKIQTMLQRL</sequence>
<protein>
    <submittedName>
        <fullName evidence="2">Cyclic nucleotide-binding domain-containing protein</fullName>
    </submittedName>
</protein>
<dbReference type="SUPFAM" id="SSF51206">
    <property type="entry name" value="cAMP-binding domain-like"/>
    <property type="match status" value="1"/>
</dbReference>
<gene>
    <name evidence="2" type="ORF">C4520_17375</name>
</gene>
<dbReference type="PANTHER" id="PTHR24567:SF74">
    <property type="entry name" value="HTH-TYPE TRANSCRIPTIONAL REGULATOR ARCR"/>
    <property type="match status" value="1"/>
</dbReference>
<dbReference type="GO" id="GO:0005829">
    <property type="term" value="C:cytosol"/>
    <property type="evidence" value="ECO:0007669"/>
    <property type="project" value="TreeGrafter"/>
</dbReference>
<dbReference type="AlphaFoldDB" id="A0A3A4NBW5"/>
<dbReference type="InterPro" id="IPR018490">
    <property type="entry name" value="cNMP-bd_dom_sf"/>
</dbReference>
<evidence type="ECO:0000259" key="1">
    <source>
        <dbReference type="PROSITE" id="PS50042"/>
    </source>
</evidence>
<evidence type="ECO:0000313" key="2">
    <source>
        <dbReference type="EMBL" id="RJP17149.1"/>
    </source>
</evidence>
<dbReference type="Proteomes" id="UP000265882">
    <property type="component" value="Unassembled WGS sequence"/>
</dbReference>
<organism evidence="2 3">
    <name type="scientific">Abyssobacteria bacterium (strain SURF_5)</name>
    <dbReference type="NCBI Taxonomy" id="2093360"/>
    <lineage>
        <taxon>Bacteria</taxon>
        <taxon>Pseudomonadati</taxon>
        <taxon>Candidatus Hydrogenedentota</taxon>
        <taxon>Candidatus Abyssobacteria</taxon>
    </lineage>
</organism>
<comment type="caution">
    <text evidence="2">The sequence shown here is derived from an EMBL/GenBank/DDBJ whole genome shotgun (WGS) entry which is preliminary data.</text>
</comment>